<keyword evidence="15" id="KW-0175">Coiled coil</keyword>
<evidence type="ECO:0000256" key="11">
    <source>
        <dbReference type="ARBA" id="ARBA00025198"/>
    </source>
</evidence>
<keyword evidence="6 13" id="KW-0375">Hydrogen ion transport</keyword>
<dbReference type="Pfam" id="PF00430">
    <property type="entry name" value="ATP-synt_B"/>
    <property type="match status" value="1"/>
</dbReference>
<evidence type="ECO:0000256" key="7">
    <source>
        <dbReference type="ARBA" id="ARBA00022989"/>
    </source>
</evidence>
<evidence type="ECO:0000256" key="15">
    <source>
        <dbReference type="SAM" id="Coils"/>
    </source>
</evidence>
<comment type="subcellular location">
    <subcellularLocation>
        <location evidence="13">Cell membrane</location>
        <topology evidence="13">Single-pass membrane protein</topology>
    </subcellularLocation>
    <subcellularLocation>
        <location evidence="12">Endomembrane system</location>
        <topology evidence="12">Single-pass membrane protein</topology>
    </subcellularLocation>
</comment>
<dbReference type="InterPro" id="IPR028987">
    <property type="entry name" value="ATP_synth_B-like_membr_sf"/>
</dbReference>
<organism evidence="16 17">
    <name type="scientific">Chengkuizengella axinellae</name>
    <dbReference type="NCBI Taxonomy" id="3064388"/>
    <lineage>
        <taxon>Bacteria</taxon>
        <taxon>Bacillati</taxon>
        <taxon>Bacillota</taxon>
        <taxon>Bacilli</taxon>
        <taxon>Bacillales</taxon>
        <taxon>Paenibacillaceae</taxon>
        <taxon>Chengkuizengella</taxon>
    </lineage>
</organism>
<evidence type="ECO:0000313" key="17">
    <source>
        <dbReference type="Proteomes" id="UP001231941"/>
    </source>
</evidence>
<evidence type="ECO:0000256" key="5">
    <source>
        <dbReference type="ARBA" id="ARBA00022692"/>
    </source>
</evidence>
<keyword evidence="8 13" id="KW-0406">Ion transport</keyword>
<evidence type="ECO:0000256" key="6">
    <source>
        <dbReference type="ARBA" id="ARBA00022781"/>
    </source>
</evidence>
<evidence type="ECO:0000256" key="14">
    <source>
        <dbReference type="RuleBase" id="RU003848"/>
    </source>
</evidence>
<evidence type="ECO:0000256" key="13">
    <source>
        <dbReference type="HAMAP-Rule" id="MF_01398"/>
    </source>
</evidence>
<keyword evidence="4 13" id="KW-0138">CF(0)</keyword>
<reference evidence="16 17" key="1">
    <citation type="submission" date="2023-08" db="EMBL/GenBank/DDBJ databases">
        <authorList>
            <person name="Park J.-S."/>
        </authorList>
    </citation>
    <scope>NUCLEOTIDE SEQUENCE [LARGE SCALE GENOMIC DNA]</scope>
    <source>
        <strain evidence="16 17">2205SS18-9</strain>
    </source>
</reference>
<protein>
    <recommendedName>
        <fullName evidence="13">ATP synthase subunit b</fullName>
    </recommendedName>
    <alternativeName>
        <fullName evidence="13">ATP synthase F(0) sector subunit b</fullName>
    </alternativeName>
    <alternativeName>
        <fullName evidence="13">ATPase subunit I</fullName>
    </alternativeName>
    <alternativeName>
        <fullName evidence="13">F-type ATPase subunit b</fullName>
        <shortName evidence="13">F-ATPase subunit b</shortName>
    </alternativeName>
</protein>
<keyword evidence="10 13" id="KW-0066">ATP synthesis</keyword>
<gene>
    <name evidence="13 16" type="primary">atpF</name>
    <name evidence="16" type="ORF">Q5Y73_22275</name>
</gene>
<dbReference type="HAMAP" id="MF_01398">
    <property type="entry name" value="ATP_synth_b_bprime"/>
    <property type="match status" value="1"/>
</dbReference>
<evidence type="ECO:0000313" key="16">
    <source>
        <dbReference type="EMBL" id="MDP5276824.1"/>
    </source>
</evidence>
<comment type="subunit">
    <text evidence="13">F-type ATPases have 2 components, F(1) - the catalytic core - and F(0) - the membrane proton channel. F(1) has five subunits: alpha(3), beta(3), gamma(1), delta(1), epsilon(1). F(0) has three main subunits: a(1), b(2) and c(10-14). The alpha and beta chains form an alternating ring which encloses part of the gamma chain. F(1) is attached to F(0) by a central stalk formed by the gamma and epsilon chains, while a peripheral stalk is formed by the delta and b chains.</text>
</comment>
<sequence length="161" mass="18377">MHIDFGSFFIQIAAFILLLLLLKKYAFGPLFEVMEKRRQHVLSEISTAEENRQEAASLLKEQEESLQKSRNEAYQIIEQAKQTSVRQAEEIVDNAKAEVARLKEDALKDIENERSKAAETLRAQVGAMSIMIAAKIIEQNLNEKEQKKLVDKYLKEVGGKL</sequence>
<keyword evidence="5 13" id="KW-0812">Transmembrane</keyword>
<dbReference type="Proteomes" id="UP001231941">
    <property type="component" value="Unassembled WGS sequence"/>
</dbReference>
<proteinExistence type="inferred from homology"/>
<dbReference type="CDD" id="cd06503">
    <property type="entry name" value="ATP-synt_Fo_b"/>
    <property type="match status" value="1"/>
</dbReference>
<evidence type="ECO:0000256" key="1">
    <source>
        <dbReference type="ARBA" id="ARBA00005513"/>
    </source>
</evidence>
<dbReference type="EMBL" id="JAVAMP010000019">
    <property type="protein sequence ID" value="MDP5276824.1"/>
    <property type="molecule type" value="Genomic_DNA"/>
</dbReference>
<evidence type="ECO:0000256" key="2">
    <source>
        <dbReference type="ARBA" id="ARBA00022448"/>
    </source>
</evidence>
<evidence type="ECO:0000256" key="3">
    <source>
        <dbReference type="ARBA" id="ARBA00022475"/>
    </source>
</evidence>
<name>A0ABT9J785_9BACL</name>
<keyword evidence="2 13" id="KW-0813">Transport</keyword>
<keyword evidence="17" id="KW-1185">Reference proteome</keyword>
<evidence type="ECO:0000256" key="12">
    <source>
        <dbReference type="ARBA" id="ARBA00037847"/>
    </source>
</evidence>
<dbReference type="InterPro" id="IPR050059">
    <property type="entry name" value="ATP_synthase_B_chain"/>
</dbReference>
<evidence type="ECO:0000256" key="8">
    <source>
        <dbReference type="ARBA" id="ARBA00023065"/>
    </source>
</evidence>
<dbReference type="InterPro" id="IPR002146">
    <property type="entry name" value="ATP_synth_b/b'su_bac/chlpt"/>
</dbReference>
<evidence type="ECO:0000256" key="9">
    <source>
        <dbReference type="ARBA" id="ARBA00023136"/>
    </source>
</evidence>
<evidence type="ECO:0000256" key="10">
    <source>
        <dbReference type="ARBA" id="ARBA00023310"/>
    </source>
</evidence>
<dbReference type="SUPFAM" id="SSF81573">
    <property type="entry name" value="F1F0 ATP synthase subunit B, membrane domain"/>
    <property type="match status" value="1"/>
</dbReference>
<dbReference type="Gene3D" id="1.20.5.620">
    <property type="entry name" value="F1F0 ATP synthase subunit B, membrane domain"/>
    <property type="match status" value="1"/>
</dbReference>
<comment type="caution">
    <text evidence="16">The sequence shown here is derived from an EMBL/GenBank/DDBJ whole genome shotgun (WGS) entry which is preliminary data.</text>
</comment>
<evidence type="ECO:0000256" key="4">
    <source>
        <dbReference type="ARBA" id="ARBA00022547"/>
    </source>
</evidence>
<dbReference type="InterPro" id="IPR005864">
    <property type="entry name" value="ATP_synth_F0_bsu_bac"/>
</dbReference>
<dbReference type="PANTHER" id="PTHR33445">
    <property type="entry name" value="ATP SYNTHASE SUBUNIT B', CHLOROPLASTIC"/>
    <property type="match status" value="1"/>
</dbReference>
<keyword evidence="7 13" id="KW-1133">Transmembrane helix</keyword>
<accession>A0ABT9J785</accession>
<dbReference type="PANTHER" id="PTHR33445:SF1">
    <property type="entry name" value="ATP SYNTHASE SUBUNIT B"/>
    <property type="match status" value="1"/>
</dbReference>
<comment type="function">
    <text evidence="11 13">F(1)F(0) ATP synthase produces ATP from ADP in the presence of a proton or sodium gradient. F-type ATPases consist of two structural domains, F(1) containing the extramembraneous catalytic core and F(0) containing the membrane proton channel, linked together by a central stalk and a peripheral stalk. During catalysis, ATP synthesis in the catalytic domain of F(1) is coupled via a rotary mechanism of the central stalk subunits to proton translocation.</text>
</comment>
<feature type="coiled-coil region" evidence="15">
    <location>
        <begin position="45"/>
        <end position="120"/>
    </location>
</feature>
<dbReference type="RefSeq" id="WP_305994132.1">
    <property type="nucleotide sequence ID" value="NZ_JAVAMP010000019.1"/>
</dbReference>
<comment type="function">
    <text evidence="13">Component of the F(0) channel, it forms part of the peripheral stalk, linking F(1) to F(0).</text>
</comment>
<dbReference type="NCBIfam" id="TIGR01144">
    <property type="entry name" value="ATP_synt_b"/>
    <property type="match status" value="1"/>
</dbReference>
<feature type="transmembrane region" description="Helical" evidence="13">
    <location>
        <begin position="6"/>
        <end position="27"/>
    </location>
</feature>
<comment type="similarity">
    <text evidence="1 13 14">Belongs to the ATPase B chain family.</text>
</comment>
<keyword evidence="3 13" id="KW-1003">Cell membrane</keyword>
<keyword evidence="9 13" id="KW-0472">Membrane</keyword>